<evidence type="ECO:0000313" key="4">
    <source>
        <dbReference type="Proteomes" id="UP000008827"/>
    </source>
</evidence>
<sequence length="126" mass="14542">MVLKFHDDPTLNESKIVVFLRQNFSSLISPTDNSHINQNTNLNCSTFSSSNHKHQLKPTTLFIYKIKDHPSTSYLNKKTTKEKFSLPQSNFQVRTFSREMKKRKILSQRGNLFSPTTPLQGNPQNS</sequence>
<proteinExistence type="predicted"/>
<dbReference type="EMBL" id="CM000839">
    <property type="protein sequence ID" value="KRH54658.1"/>
    <property type="molecule type" value="Genomic_DNA"/>
</dbReference>
<dbReference type="AlphaFoldDB" id="A0A0R0JPF5"/>
<gene>
    <name evidence="2" type="ORF">GLYMA_06G201400</name>
</gene>
<evidence type="ECO:0000256" key="1">
    <source>
        <dbReference type="SAM" id="MobiDB-lite"/>
    </source>
</evidence>
<protein>
    <submittedName>
        <fullName evidence="2 3">Uncharacterized protein</fullName>
    </submittedName>
</protein>
<dbReference type="Gramene" id="KRH54658">
    <property type="protein sequence ID" value="KRH54658"/>
    <property type="gene ID" value="GLYMA_06G201400"/>
</dbReference>
<feature type="region of interest" description="Disordered" evidence="1">
    <location>
        <begin position="107"/>
        <end position="126"/>
    </location>
</feature>
<keyword evidence="4" id="KW-1185">Reference proteome</keyword>
<accession>A0A0R0JPF5</accession>
<dbReference type="Proteomes" id="UP000008827">
    <property type="component" value="Chromosome 6"/>
</dbReference>
<dbReference type="InParanoid" id="A0A0R0JPF5"/>
<reference evidence="3" key="2">
    <citation type="submission" date="2018-02" db="UniProtKB">
        <authorList>
            <consortium name="EnsemblPlants"/>
        </authorList>
    </citation>
    <scope>IDENTIFICATION</scope>
    <source>
        <strain evidence="3">Williams 82</strain>
    </source>
</reference>
<evidence type="ECO:0000313" key="2">
    <source>
        <dbReference type="EMBL" id="KRH54658.1"/>
    </source>
</evidence>
<reference evidence="2 3" key="1">
    <citation type="journal article" date="2010" name="Nature">
        <title>Genome sequence of the palaeopolyploid soybean.</title>
        <authorList>
            <person name="Schmutz J."/>
            <person name="Cannon S.B."/>
            <person name="Schlueter J."/>
            <person name="Ma J."/>
            <person name="Mitros T."/>
            <person name="Nelson W."/>
            <person name="Hyten D.L."/>
            <person name="Song Q."/>
            <person name="Thelen J.J."/>
            <person name="Cheng J."/>
            <person name="Xu D."/>
            <person name="Hellsten U."/>
            <person name="May G.D."/>
            <person name="Yu Y."/>
            <person name="Sakurai T."/>
            <person name="Umezawa T."/>
            <person name="Bhattacharyya M.K."/>
            <person name="Sandhu D."/>
            <person name="Valliyodan B."/>
            <person name="Lindquist E."/>
            <person name="Peto M."/>
            <person name="Grant D."/>
            <person name="Shu S."/>
            <person name="Goodstein D."/>
            <person name="Barry K."/>
            <person name="Futrell-Griggs M."/>
            <person name="Abernathy B."/>
            <person name="Du J."/>
            <person name="Tian Z."/>
            <person name="Zhu L."/>
            <person name="Gill N."/>
            <person name="Joshi T."/>
            <person name="Libault M."/>
            <person name="Sethuraman A."/>
            <person name="Zhang X.-C."/>
            <person name="Shinozaki K."/>
            <person name="Nguyen H.T."/>
            <person name="Wing R.A."/>
            <person name="Cregan P."/>
            <person name="Specht J."/>
            <person name="Grimwood J."/>
            <person name="Rokhsar D."/>
            <person name="Stacey G."/>
            <person name="Shoemaker R.C."/>
            <person name="Jackson S.A."/>
        </authorList>
    </citation>
    <scope>NUCLEOTIDE SEQUENCE</scope>
    <source>
        <strain evidence="3">cv. Williams 82</strain>
        <tissue evidence="2">Callus</tissue>
    </source>
</reference>
<reference evidence="2" key="3">
    <citation type="submission" date="2018-07" db="EMBL/GenBank/DDBJ databases">
        <title>WGS assembly of Glycine max.</title>
        <authorList>
            <person name="Schmutz J."/>
            <person name="Cannon S."/>
            <person name="Schlueter J."/>
            <person name="Ma J."/>
            <person name="Mitros T."/>
            <person name="Nelson W."/>
            <person name="Hyten D."/>
            <person name="Song Q."/>
            <person name="Thelen J."/>
            <person name="Cheng J."/>
            <person name="Xu D."/>
            <person name="Hellsten U."/>
            <person name="May G."/>
            <person name="Yu Y."/>
            <person name="Sakurai T."/>
            <person name="Umezawa T."/>
            <person name="Bhattacharyya M."/>
            <person name="Sandhu D."/>
            <person name="Valliyodan B."/>
            <person name="Lindquist E."/>
            <person name="Peto M."/>
            <person name="Grant D."/>
            <person name="Shu S."/>
            <person name="Goodstein D."/>
            <person name="Barry K."/>
            <person name="Futrell-Griggs M."/>
            <person name="Abernathy B."/>
            <person name="Du J."/>
            <person name="Tian Z."/>
            <person name="Zhu L."/>
            <person name="Gill N."/>
            <person name="Joshi T."/>
            <person name="Libault M."/>
            <person name="Sethuraman A."/>
            <person name="Zhang X."/>
            <person name="Shinozaki K."/>
            <person name="Nguyen H."/>
            <person name="Wing R."/>
            <person name="Cregan P."/>
            <person name="Specht J."/>
            <person name="Grimwood J."/>
            <person name="Rokhsar D."/>
            <person name="Stacey G."/>
            <person name="Shoemaker R."/>
            <person name="Jackson S."/>
        </authorList>
    </citation>
    <scope>NUCLEOTIDE SEQUENCE</scope>
    <source>
        <tissue evidence="2">Callus</tissue>
    </source>
</reference>
<feature type="compositionally biased region" description="Polar residues" evidence="1">
    <location>
        <begin position="108"/>
        <end position="126"/>
    </location>
</feature>
<name>A0A0R0JPF5_SOYBN</name>
<organism evidence="2">
    <name type="scientific">Glycine max</name>
    <name type="common">Soybean</name>
    <name type="synonym">Glycine hispida</name>
    <dbReference type="NCBI Taxonomy" id="3847"/>
    <lineage>
        <taxon>Eukaryota</taxon>
        <taxon>Viridiplantae</taxon>
        <taxon>Streptophyta</taxon>
        <taxon>Embryophyta</taxon>
        <taxon>Tracheophyta</taxon>
        <taxon>Spermatophyta</taxon>
        <taxon>Magnoliopsida</taxon>
        <taxon>eudicotyledons</taxon>
        <taxon>Gunneridae</taxon>
        <taxon>Pentapetalae</taxon>
        <taxon>rosids</taxon>
        <taxon>fabids</taxon>
        <taxon>Fabales</taxon>
        <taxon>Fabaceae</taxon>
        <taxon>Papilionoideae</taxon>
        <taxon>50 kb inversion clade</taxon>
        <taxon>NPAAA clade</taxon>
        <taxon>indigoferoid/millettioid clade</taxon>
        <taxon>Phaseoleae</taxon>
        <taxon>Glycine</taxon>
        <taxon>Glycine subgen. Soja</taxon>
    </lineage>
</organism>
<evidence type="ECO:0000313" key="3">
    <source>
        <dbReference type="EnsemblPlants" id="KRH54658"/>
    </source>
</evidence>
<dbReference type="EnsemblPlants" id="KRH54658">
    <property type="protein sequence ID" value="KRH54658"/>
    <property type="gene ID" value="GLYMA_06G201400"/>
</dbReference>